<dbReference type="RefSeq" id="WP_085232340.1">
    <property type="nucleotide sequence ID" value="NZ_AP022613.1"/>
</dbReference>
<evidence type="ECO:0000313" key="2">
    <source>
        <dbReference type="Proteomes" id="UP000467385"/>
    </source>
</evidence>
<dbReference type="Proteomes" id="UP000467385">
    <property type="component" value="Chromosome"/>
</dbReference>
<sequence length="148" mass="16480">MITERSVEIDAPASLVWDVFTDVERWPEWTASVTRLVALDGPGLAVGKRFEIKQPKLPTLVWEVTDLTPGVAWTWAQRSSGGSTVAHHTVNPIDDNRTLVRQTLDQQGLAGAIVGRLMRRTTCRYLEMEGQGLKGRCEQLRQPYGPPA</sequence>
<dbReference type="Gene3D" id="3.30.530.20">
    <property type="match status" value="1"/>
</dbReference>
<accession>A0A1X1THA4</accession>
<dbReference type="AlphaFoldDB" id="A0A1X1THA4"/>
<reference evidence="1 2" key="1">
    <citation type="journal article" date="2019" name="Emerg. Microbes Infect.">
        <title>Comprehensive subspecies identification of 175 nontuberculous mycobacteria species based on 7547 genomic profiles.</title>
        <authorList>
            <person name="Matsumoto Y."/>
            <person name="Kinjo T."/>
            <person name="Motooka D."/>
            <person name="Nabeya D."/>
            <person name="Jung N."/>
            <person name="Uechi K."/>
            <person name="Horii T."/>
            <person name="Iida T."/>
            <person name="Fujita J."/>
            <person name="Nakamura S."/>
        </authorList>
    </citation>
    <scope>NUCLEOTIDE SEQUENCE [LARGE SCALE GENOMIC DNA]</scope>
    <source>
        <strain evidence="1 2">JCM 14738</strain>
    </source>
</reference>
<evidence type="ECO:0000313" key="1">
    <source>
        <dbReference type="EMBL" id="BBZ38153.1"/>
    </source>
</evidence>
<gene>
    <name evidence="1" type="ORF">MCNS_12160</name>
</gene>
<dbReference type="CDD" id="cd08862">
    <property type="entry name" value="SRPBCC_Smu440-like"/>
    <property type="match status" value="1"/>
</dbReference>
<keyword evidence="2" id="KW-1185">Reference proteome</keyword>
<dbReference type="EMBL" id="AP022613">
    <property type="protein sequence ID" value="BBZ38153.1"/>
    <property type="molecule type" value="Genomic_DNA"/>
</dbReference>
<protein>
    <submittedName>
        <fullName evidence="1">Uncharacterized protein</fullName>
    </submittedName>
</protein>
<dbReference type="OrthoDB" id="191189at2"/>
<organism evidence="1 2">
    <name type="scientific">Mycobacterium conspicuum</name>
    <dbReference type="NCBI Taxonomy" id="44010"/>
    <lineage>
        <taxon>Bacteria</taxon>
        <taxon>Bacillati</taxon>
        <taxon>Actinomycetota</taxon>
        <taxon>Actinomycetes</taxon>
        <taxon>Mycobacteriales</taxon>
        <taxon>Mycobacteriaceae</taxon>
        <taxon>Mycobacterium</taxon>
    </lineage>
</organism>
<dbReference type="SUPFAM" id="SSF55961">
    <property type="entry name" value="Bet v1-like"/>
    <property type="match status" value="1"/>
</dbReference>
<dbReference type="InterPro" id="IPR023393">
    <property type="entry name" value="START-like_dom_sf"/>
</dbReference>
<dbReference type="Pfam" id="PF10604">
    <property type="entry name" value="Polyketide_cyc2"/>
    <property type="match status" value="1"/>
</dbReference>
<dbReference type="InterPro" id="IPR019587">
    <property type="entry name" value="Polyketide_cyclase/dehydratase"/>
</dbReference>
<name>A0A1X1THA4_9MYCO</name>
<proteinExistence type="predicted"/>
<dbReference type="STRING" id="44010.AWC00_09555"/>